<dbReference type="InterPro" id="IPR017451">
    <property type="entry name" value="F-box-assoc_interact_dom"/>
</dbReference>
<dbReference type="AlphaFoldDB" id="G7KQM7"/>
<dbReference type="InterPro" id="IPR013187">
    <property type="entry name" value="F-box-assoc_dom_typ3"/>
</dbReference>
<dbReference type="STRING" id="3880.G7KQM7"/>
<dbReference type="PaxDb" id="3880-AES80355"/>
<dbReference type="NCBIfam" id="TIGR01640">
    <property type="entry name" value="F_box_assoc_1"/>
    <property type="match status" value="1"/>
</dbReference>
<gene>
    <name evidence="4" type="primary">11413746</name>
    <name evidence="2" type="ordered locus">MTR_7g079640</name>
    <name evidence="3" type="ORF">MtrunA17_Chr7g0249121</name>
</gene>
<proteinExistence type="predicted"/>
<dbReference type="Gramene" id="rna41640">
    <property type="protein sequence ID" value="RHN47085.1"/>
    <property type="gene ID" value="gene41640"/>
</dbReference>
<reference evidence="6" key="4">
    <citation type="journal article" date="2018" name="Nat. Plants">
        <title>Whole-genome landscape of Medicago truncatula symbiotic genes.</title>
        <authorList>
            <person name="Pecrix Y."/>
            <person name="Staton S.E."/>
            <person name="Sallet E."/>
            <person name="Lelandais-Briere C."/>
            <person name="Moreau S."/>
            <person name="Carrere S."/>
            <person name="Blein T."/>
            <person name="Jardinaud M.F."/>
            <person name="Latrasse D."/>
            <person name="Zouine M."/>
            <person name="Zahm M."/>
            <person name="Kreplak J."/>
            <person name="Mayjonade B."/>
            <person name="Satge C."/>
            <person name="Perez M."/>
            <person name="Cauet S."/>
            <person name="Marande W."/>
            <person name="Chantry-Darmon C."/>
            <person name="Lopez-Roques C."/>
            <person name="Bouchez O."/>
            <person name="Berard A."/>
            <person name="Debelle F."/>
            <person name="Munos S."/>
            <person name="Bendahmane A."/>
            <person name="Berges H."/>
            <person name="Niebel A."/>
            <person name="Buitink J."/>
            <person name="Frugier F."/>
            <person name="Benhamed M."/>
            <person name="Crespi M."/>
            <person name="Gouzy J."/>
            <person name="Gamas P."/>
        </authorList>
    </citation>
    <scope>NUCLEOTIDE SEQUENCE [LARGE SCALE GENOMIC DNA]</scope>
    <source>
        <strain evidence="6">cv. Jemalong A17</strain>
    </source>
</reference>
<reference evidence="4" key="3">
    <citation type="submission" date="2015-04" db="UniProtKB">
        <authorList>
            <consortium name="EnsemblPlants"/>
        </authorList>
    </citation>
    <scope>IDENTIFICATION</scope>
    <source>
        <strain evidence="4">cv. Jemalong A17</strain>
    </source>
</reference>
<dbReference type="InterPro" id="IPR011043">
    <property type="entry name" value="Gal_Oxase/kelch_b-propeller"/>
</dbReference>
<dbReference type="Proteomes" id="UP000002051">
    <property type="component" value="Unassembled WGS sequence"/>
</dbReference>
<protein>
    <submittedName>
        <fullName evidence="2">F-box protein interaction domain protein</fullName>
    </submittedName>
    <submittedName>
        <fullName evidence="3">Putative galactose oxidase/kelch, beta-propeller, F-box associated interaction</fullName>
    </submittedName>
</protein>
<evidence type="ECO:0000313" key="2">
    <source>
        <dbReference type="EMBL" id="AES80355.2"/>
    </source>
</evidence>
<dbReference type="PANTHER" id="PTHR31672:SF13">
    <property type="entry name" value="F-BOX PROTEIN CPR30-LIKE"/>
    <property type="match status" value="1"/>
</dbReference>
<evidence type="ECO:0000259" key="1">
    <source>
        <dbReference type="Pfam" id="PF08268"/>
    </source>
</evidence>
<reference evidence="2 5" key="1">
    <citation type="journal article" date="2011" name="Nature">
        <title>The Medicago genome provides insight into the evolution of rhizobial symbioses.</title>
        <authorList>
            <person name="Young N.D."/>
            <person name="Debelle F."/>
            <person name="Oldroyd G.E."/>
            <person name="Geurts R."/>
            <person name="Cannon S.B."/>
            <person name="Udvardi M.K."/>
            <person name="Benedito V.A."/>
            <person name="Mayer K.F."/>
            <person name="Gouzy J."/>
            <person name="Schoof H."/>
            <person name="Van de Peer Y."/>
            <person name="Proost S."/>
            <person name="Cook D.R."/>
            <person name="Meyers B.C."/>
            <person name="Spannagl M."/>
            <person name="Cheung F."/>
            <person name="De Mita S."/>
            <person name="Krishnakumar V."/>
            <person name="Gundlach H."/>
            <person name="Zhou S."/>
            <person name="Mudge J."/>
            <person name="Bharti A.K."/>
            <person name="Murray J.D."/>
            <person name="Naoumkina M.A."/>
            <person name="Rosen B."/>
            <person name="Silverstein K.A."/>
            <person name="Tang H."/>
            <person name="Rombauts S."/>
            <person name="Zhao P.X."/>
            <person name="Zhou P."/>
            <person name="Barbe V."/>
            <person name="Bardou P."/>
            <person name="Bechner M."/>
            <person name="Bellec A."/>
            <person name="Berger A."/>
            <person name="Berges H."/>
            <person name="Bidwell S."/>
            <person name="Bisseling T."/>
            <person name="Choisne N."/>
            <person name="Couloux A."/>
            <person name="Denny R."/>
            <person name="Deshpande S."/>
            <person name="Dai X."/>
            <person name="Doyle J.J."/>
            <person name="Dudez A.M."/>
            <person name="Farmer A.D."/>
            <person name="Fouteau S."/>
            <person name="Franken C."/>
            <person name="Gibelin C."/>
            <person name="Gish J."/>
            <person name="Goldstein S."/>
            <person name="Gonzalez A.J."/>
            <person name="Green P.J."/>
            <person name="Hallab A."/>
            <person name="Hartog M."/>
            <person name="Hua A."/>
            <person name="Humphray S.J."/>
            <person name="Jeong D.H."/>
            <person name="Jing Y."/>
            <person name="Jocker A."/>
            <person name="Kenton S.M."/>
            <person name="Kim D.J."/>
            <person name="Klee K."/>
            <person name="Lai H."/>
            <person name="Lang C."/>
            <person name="Lin S."/>
            <person name="Macmil S.L."/>
            <person name="Magdelenat G."/>
            <person name="Matthews L."/>
            <person name="McCorrison J."/>
            <person name="Monaghan E.L."/>
            <person name="Mun J.H."/>
            <person name="Najar F.Z."/>
            <person name="Nicholson C."/>
            <person name="Noirot C."/>
            <person name="O'Bleness M."/>
            <person name="Paule C.R."/>
            <person name="Poulain J."/>
            <person name="Prion F."/>
            <person name="Qin B."/>
            <person name="Qu C."/>
            <person name="Retzel E.F."/>
            <person name="Riddle C."/>
            <person name="Sallet E."/>
            <person name="Samain S."/>
            <person name="Samson N."/>
            <person name="Sanders I."/>
            <person name="Saurat O."/>
            <person name="Scarpelli C."/>
            <person name="Schiex T."/>
            <person name="Segurens B."/>
            <person name="Severin A.J."/>
            <person name="Sherrier D.J."/>
            <person name="Shi R."/>
            <person name="Sims S."/>
            <person name="Singer S.R."/>
            <person name="Sinharoy S."/>
            <person name="Sterck L."/>
            <person name="Viollet A."/>
            <person name="Wang B.B."/>
            <person name="Wang K."/>
            <person name="Wang M."/>
            <person name="Wang X."/>
            <person name="Warfsmann J."/>
            <person name="Weissenbach J."/>
            <person name="White D.D."/>
            <person name="White J.D."/>
            <person name="Wiley G.B."/>
            <person name="Wincker P."/>
            <person name="Xing Y."/>
            <person name="Yang L."/>
            <person name="Yao Z."/>
            <person name="Ying F."/>
            <person name="Zhai J."/>
            <person name="Zhou L."/>
            <person name="Zuber A."/>
            <person name="Denarie J."/>
            <person name="Dixon R.A."/>
            <person name="May G.D."/>
            <person name="Schwartz D.C."/>
            <person name="Rogers J."/>
            <person name="Quetier F."/>
            <person name="Town C.D."/>
            <person name="Roe B.A."/>
        </authorList>
    </citation>
    <scope>NUCLEOTIDE SEQUENCE [LARGE SCALE GENOMIC DNA]</scope>
    <source>
        <strain evidence="2">A17</strain>
        <strain evidence="4 5">cv. Jemalong A17</strain>
    </source>
</reference>
<reference evidence="3" key="5">
    <citation type="journal article" date="2018" name="Nat. Plants">
        <title>Whole-genome landscape of Medicago truncatula symbiotic genes.</title>
        <authorList>
            <person name="Pecrix Y."/>
            <person name="Gamas P."/>
            <person name="Carrere S."/>
        </authorList>
    </citation>
    <scope>NUCLEOTIDE SEQUENCE</scope>
    <source>
        <tissue evidence="3">Leaves</tissue>
    </source>
</reference>
<dbReference type="PANTHER" id="PTHR31672">
    <property type="entry name" value="BNACNNG10540D PROTEIN"/>
    <property type="match status" value="1"/>
</dbReference>
<accession>G7KQM7</accession>
<dbReference type="KEGG" id="mtr:11413746"/>
<dbReference type="Proteomes" id="UP000265566">
    <property type="component" value="Chromosome 7"/>
</dbReference>
<name>G7KQM7_MEDTR</name>
<evidence type="ECO:0000313" key="3">
    <source>
        <dbReference type="EMBL" id="RHN47085.1"/>
    </source>
</evidence>
<keyword evidence="5" id="KW-1185">Reference proteome</keyword>
<evidence type="ECO:0000313" key="4">
    <source>
        <dbReference type="EnsemblPlants" id="AES80355"/>
    </source>
</evidence>
<dbReference type="EMBL" id="CM001223">
    <property type="protein sequence ID" value="AES80355.2"/>
    <property type="molecule type" value="Genomic_DNA"/>
</dbReference>
<accession>A0A0C3W9Q5</accession>
<sequence length="382" mass="43728">MAKSLGEEKVRHIPQDLASLVLSKLPLKSLKRFECAHKTWSLLFENHVFITMFRDNFTSISHSYYDDTSLIIQQLVHKGRSTVSILHLLSSQSFENRLKLDLPTPLQTEHPMFYILYSSTINGTLCLSKGDKTFVLWNPTTDEVNVIPPSPRDSVSPDSAMISFHGFGYNRVRDDYTIIKCLNNPKAWEIYSLRCNTWKKLDVNMPSRSYYRDLLNTNDGICHWLSETDDQLCLVSFDLSSYVFLTTSTPIIMNQIDFEDPNDYGMMALLVMLNGSIALISCYVGKTTFDILILGELGVSESWTKLFTIGPLPSYIEEPIGVGKNGDIFFEKINDGKLVCYDLSTHMFEEISLEEPPSNRITYKKKWFIELDHTLVGFLVFN</sequence>
<dbReference type="HOGENOM" id="CLU_027176_5_0_1"/>
<evidence type="ECO:0000313" key="5">
    <source>
        <dbReference type="Proteomes" id="UP000002051"/>
    </source>
</evidence>
<dbReference type="InterPro" id="IPR050796">
    <property type="entry name" value="SCF_F-box_component"/>
</dbReference>
<dbReference type="EMBL" id="PSQE01000007">
    <property type="protein sequence ID" value="RHN47085.1"/>
    <property type="molecule type" value="Genomic_DNA"/>
</dbReference>
<dbReference type="SUPFAM" id="SSF50965">
    <property type="entry name" value="Galactose oxidase, central domain"/>
    <property type="match status" value="1"/>
</dbReference>
<reference evidence="2 5" key="2">
    <citation type="journal article" date="2014" name="BMC Genomics">
        <title>An improved genome release (version Mt4.0) for the model legume Medicago truncatula.</title>
        <authorList>
            <person name="Tang H."/>
            <person name="Krishnakumar V."/>
            <person name="Bidwell S."/>
            <person name="Rosen B."/>
            <person name="Chan A."/>
            <person name="Zhou S."/>
            <person name="Gentzbittel L."/>
            <person name="Childs K.L."/>
            <person name="Yandell M."/>
            <person name="Gundlach H."/>
            <person name="Mayer K.F."/>
            <person name="Schwartz D.C."/>
            <person name="Town C.D."/>
        </authorList>
    </citation>
    <scope>GENOME REANNOTATION</scope>
    <source>
        <strain evidence="4 5">cv. Jemalong A17</strain>
    </source>
</reference>
<dbReference type="Pfam" id="PF08268">
    <property type="entry name" value="FBA_3"/>
    <property type="match status" value="1"/>
</dbReference>
<evidence type="ECO:0000313" key="6">
    <source>
        <dbReference type="Proteomes" id="UP000265566"/>
    </source>
</evidence>
<dbReference type="OrthoDB" id="1555129at2759"/>
<dbReference type="EnsemblPlants" id="AES80355">
    <property type="protein sequence ID" value="AES80355"/>
    <property type="gene ID" value="MTR_7g079640"/>
</dbReference>
<organism evidence="2 5">
    <name type="scientific">Medicago truncatula</name>
    <name type="common">Barrel medic</name>
    <name type="synonym">Medicago tribuloides</name>
    <dbReference type="NCBI Taxonomy" id="3880"/>
    <lineage>
        <taxon>Eukaryota</taxon>
        <taxon>Viridiplantae</taxon>
        <taxon>Streptophyta</taxon>
        <taxon>Embryophyta</taxon>
        <taxon>Tracheophyta</taxon>
        <taxon>Spermatophyta</taxon>
        <taxon>Magnoliopsida</taxon>
        <taxon>eudicotyledons</taxon>
        <taxon>Gunneridae</taxon>
        <taxon>Pentapetalae</taxon>
        <taxon>rosids</taxon>
        <taxon>fabids</taxon>
        <taxon>Fabales</taxon>
        <taxon>Fabaceae</taxon>
        <taxon>Papilionoideae</taxon>
        <taxon>50 kb inversion clade</taxon>
        <taxon>NPAAA clade</taxon>
        <taxon>Hologalegina</taxon>
        <taxon>IRL clade</taxon>
        <taxon>Trifolieae</taxon>
        <taxon>Medicago</taxon>
    </lineage>
</organism>
<feature type="domain" description="F-box associated beta-propeller type 3" evidence="1">
    <location>
        <begin position="85"/>
        <end position="362"/>
    </location>
</feature>